<evidence type="ECO:0000313" key="1">
    <source>
        <dbReference type="EMBL" id="JAE13671.1"/>
    </source>
</evidence>
<proteinExistence type="predicted"/>
<protein>
    <submittedName>
        <fullName evidence="1">Uncharacterized protein</fullName>
    </submittedName>
</protein>
<sequence length="40" mass="4697">MLQFQLIYFTVGIFIKLLKDRSAVSQALVNFRKLHNNTVE</sequence>
<reference evidence="1" key="2">
    <citation type="journal article" date="2015" name="Data Brief">
        <title>Shoot transcriptome of the giant reed, Arundo donax.</title>
        <authorList>
            <person name="Barrero R.A."/>
            <person name="Guerrero F.D."/>
            <person name="Moolhuijzen P."/>
            <person name="Goolsby J.A."/>
            <person name="Tidwell J."/>
            <person name="Bellgard S.E."/>
            <person name="Bellgard M.I."/>
        </authorList>
    </citation>
    <scope>NUCLEOTIDE SEQUENCE</scope>
    <source>
        <tissue evidence="1">Shoot tissue taken approximately 20 cm above the soil surface</tissue>
    </source>
</reference>
<organism evidence="1">
    <name type="scientific">Arundo donax</name>
    <name type="common">Giant reed</name>
    <name type="synonym">Donax arundinaceus</name>
    <dbReference type="NCBI Taxonomy" id="35708"/>
    <lineage>
        <taxon>Eukaryota</taxon>
        <taxon>Viridiplantae</taxon>
        <taxon>Streptophyta</taxon>
        <taxon>Embryophyta</taxon>
        <taxon>Tracheophyta</taxon>
        <taxon>Spermatophyta</taxon>
        <taxon>Magnoliopsida</taxon>
        <taxon>Liliopsida</taxon>
        <taxon>Poales</taxon>
        <taxon>Poaceae</taxon>
        <taxon>PACMAD clade</taxon>
        <taxon>Arundinoideae</taxon>
        <taxon>Arundineae</taxon>
        <taxon>Arundo</taxon>
    </lineage>
</organism>
<reference evidence="1" key="1">
    <citation type="submission" date="2014-09" db="EMBL/GenBank/DDBJ databases">
        <authorList>
            <person name="Magalhaes I.L.F."/>
            <person name="Oliveira U."/>
            <person name="Santos F.R."/>
            <person name="Vidigal T.H.D.A."/>
            <person name="Brescovit A.D."/>
            <person name="Santos A.J."/>
        </authorList>
    </citation>
    <scope>NUCLEOTIDE SEQUENCE</scope>
    <source>
        <tissue evidence="1">Shoot tissue taken approximately 20 cm above the soil surface</tissue>
    </source>
</reference>
<dbReference type="EMBL" id="GBRH01184225">
    <property type="protein sequence ID" value="JAE13671.1"/>
    <property type="molecule type" value="Transcribed_RNA"/>
</dbReference>
<accession>A0A0A9FTL7</accession>
<dbReference type="AlphaFoldDB" id="A0A0A9FTL7"/>
<name>A0A0A9FTL7_ARUDO</name>